<dbReference type="Proteomes" id="UP000234327">
    <property type="component" value="Unassembled WGS sequence"/>
</dbReference>
<evidence type="ECO:0000313" key="2">
    <source>
        <dbReference type="Proteomes" id="UP000234327"/>
    </source>
</evidence>
<dbReference type="EMBL" id="FXYZ01000017">
    <property type="protein sequence ID" value="SMX96905.1"/>
    <property type="molecule type" value="Genomic_DNA"/>
</dbReference>
<protein>
    <submittedName>
        <fullName evidence="1">Uncharacterized protein</fullName>
    </submittedName>
</protein>
<sequence length="311" mass="34577">MCDVGGPRCPKHAGEDLSKAKQALGELLSARQTGDASDADVEEAHSNLNRAQLGWDSTHPGMNDLAEQLERPDSENRAEIKGRLEAGFAKRYAEYTARAEREGNHRVYMLVDSSIETEPKLPAKGIYVPEDSRLPISYEVDSAVFSGRFYKGLKTTKATSLYGAQVDLVPRKDLKGMRLFTTRDGQSGLAMAEDGYVTGVFTTSSKYRKTAVSHLKHASSHGANRLDCFNTFLPGIYRKAGYKTHAAVPFNDDYAPDGWKRSTYREWNGGRPDVVFMANAGHIPEPDAPKRFADYDDAYTYIYSLVRKEES</sequence>
<reference evidence="1 2" key="1">
    <citation type="submission" date="2017-03" db="EMBL/GenBank/DDBJ databases">
        <authorList>
            <person name="Afonso C.L."/>
            <person name="Miller P.J."/>
            <person name="Scott M.A."/>
            <person name="Spackman E."/>
            <person name="Goraichik I."/>
            <person name="Dimitrov K.M."/>
            <person name="Suarez D.L."/>
            <person name="Swayne D.E."/>
        </authorList>
    </citation>
    <scope>NUCLEOTIDE SEQUENCE [LARGE SCALE GENOMIC DNA]</scope>
    <source>
        <strain evidence="2">6(3)</strain>
    </source>
</reference>
<proteinExistence type="predicted"/>
<gene>
    <name evidence="1" type="ORF">BAURA63_03147</name>
</gene>
<name>A0A2H1KAR9_BREAU</name>
<accession>A0A2H1KAR9</accession>
<dbReference type="AlphaFoldDB" id="A0A2H1KAR9"/>
<evidence type="ECO:0000313" key="1">
    <source>
        <dbReference type="EMBL" id="SMX96905.1"/>
    </source>
</evidence>
<organism evidence="1 2">
    <name type="scientific">Brevibacterium aurantiacum</name>
    <dbReference type="NCBI Taxonomy" id="273384"/>
    <lineage>
        <taxon>Bacteria</taxon>
        <taxon>Bacillati</taxon>
        <taxon>Actinomycetota</taxon>
        <taxon>Actinomycetes</taxon>
        <taxon>Micrococcales</taxon>
        <taxon>Brevibacteriaceae</taxon>
        <taxon>Brevibacterium</taxon>
    </lineage>
</organism>